<protein>
    <recommendedName>
        <fullName evidence="7">G-protein coupled receptors family 1 profile domain-containing protein</fullName>
    </recommendedName>
</protein>
<keyword evidence="2 5" id="KW-0812">Transmembrane</keyword>
<accession>A0AAF5RWH7</accession>
<dbReference type="Proteomes" id="UP000093561">
    <property type="component" value="Unassembled WGS sequence"/>
</dbReference>
<proteinExistence type="predicted"/>
<feature type="transmembrane region" description="Helical" evidence="5">
    <location>
        <begin position="311"/>
        <end position="331"/>
    </location>
</feature>
<reference evidence="8" key="2">
    <citation type="journal article" date="2016" name="Mol. Ecol.">
        <title>Population genomics of the filarial nematode parasite Wuchereria bancrofti from mosquitoes.</title>
        <authorList>
            <person name="Small S.T."/>
            <person name="Reimer L.J."/>
            <person name="Tisch D.J."/>
            <person name="King C.L."/>
            <person name="Christensen B.M."/>
            <person name="Siba P.M."/>
            <person name="Kazura J.W."/>
            <person name="Serre D."/>
            <person name="Zimmerman P.A."/>
        </authorList>
    </citation>
    <scope>NUCLEOTIDE SEQUENCE</scope>
    <source>
        <strain evidence="8">pt0022</strain>
    </source>
</reference>
<dbReference type="AlphaFoldDB" id="A0AAF5RWH7"/>
<dbReference type="GO" id="GO:0016020">
    <property type="term" value="C:membrane"/>
    <property type="evidence" value="ECO:0007669"/>
    <property type="project" value="UniProtKB-SubCell"/>
</dbReference>
<evidence type="ECO:0000256" key="4">
    <source>
        <dbReference type="ARBA" id="ARBA00023136"/>
    </source>
</evidence>
<feature type="transmembrane region" description="Helical" evidence="5">
    <location>
        <begin position="270"/>
        <end position="291"/>
    </location>
</feature>
<comment type="subcellular location">
    <subcellularLocation>
        <location evidence="1">Membrane</location>
    </subcellularLocation>
</comment>
<sequence length="374" mass="43856">MAYSYCIIILFLILPSFCLEGNVTIVIDIRNKSHKVAKYVAVLFFTVLLLYGIISNTLMVAVLFCKDQSNHYSREFTLIVLQVIISNFTTFLPQIFVVLPEIFETKDNLYLDETTWINRVFATFNTFSLFSILHFSLLLTLSRFVAIILPKYYTLFESTKLYFLIAFVWLSVLAITSVDFYYCIRRFLVWNLSWQANCAKSSGMSKAWWRIYYRWALLIPNVMFVMYIAIFCSIRRKRHFTTNSSQNQGITNIGVRRHESNAMKIPHYEWSMLIQAAWNCGVLEIGVFIFNFMSPLMIKIFGKEADLPSRIFINCYVIFICSVLPTVHFTYSNQSRDIIKHHLYRWLQLRVGRLEINPLSKVCWDARNNVVTVA</sequence>
<dbReference type="CDD" id="cd00637">
    <property type="entry name" value="7tm_classA_rhodopsin-like"/>
    <property type="match status" value="1"/>
</dbReference>
<keyword evidence="4 5" id="KW-0472">Membrane</keyword>
<reference evidence="9" key="3">
    <citation type="submission" date="2024-02" db="UniProtKB">
        <authorList>
            <consortium name="WormBaseParasite"/>
        </authorList>
    </citation>
    <scope>IDENTIFICATION</scope>
    <source>
        <strain evidence="9">pt0022</strain>
    </source>
</reference>
<dbReference type="Gene3D" id="1.20.1070.10">
    <property type="entry name" value="Rhodopsin 7-helix transmembrane proteins"/>
    <property type="match status" value="1"/>
</dbReference>
<evidence type="ECO:0000313" key="8">
    <source>
        <dbReference type="Proteomes" id="UP000093561"/>
    </source>
</evidence>
<feature type="domain" description="G-protein coupled receptors family 1 profile" evidence="7">
    <location>
        <begin position="55"/>
        <end position="238"/>
    </location>
</feature>
<dbReference type="PROSITE" id="PS50262">
    <property type="entry name" value="G_PROTEIN_RECEP_F1_2"/>
    <property type="match status" value="1"/>
</dbReference>
<keyword evidence="3 5" id="KW-1133">Transmembrane helix</keyword>
<dbReference type="InterPro" id="IPR017452">
    <property type="entry name" value="GPCR_Rhodpsn_7TM"/>
</dbReference>
<dbReference type="SUPFAM" id="SSF81321">
    <property type="entry name" value="Family A G protein-coupled receptor-like"/>
    <property type="match status" value="1"/>
</dbReference>
<evidence type="ECO:0000256" key="5">
    <source>
        <dbReference type="SAM" id="Phobius"/>
    </source>
</evidence>
<feature type="transmembrane region" description="Helical" evidence="5">
    <location>
        <begin position="42"/>
        <end position="64"/>
    </location>
</feature>
<evidence type="ECO:0000313" key="9">
    <source>
        <dbReference type="WBParaSite" id="mrna-Wban_07572"/>
    </source>
</evidence>
<feature type="transmembrane region" description="Helical" evidence="5">
    <location>
        <begin position="161"/>
        <end position="182"/>
    </location>
</feature>
<evidence type="ECO:0000256" key="1">
    <source>
        <dbReference type="ARBA" id="ARBA00004370"/>
    </source>
</evidence>
<dbReference type="PANTHER" id="PTHR22718:SF25">
    <property type="entry name" value="G-PROTEIN COUPLED RECEPTORS FAMILY 1 PROFILE DOMAIN-CONTAINING PROTEIN"/>
    <property type="match status" value="1"/>
</dbReference>
<name>A0AAF5RWH7_WUCBA</name>
<evidence type="ECO:0000256" key="6">
    <source>
        <dbReference type="SAM" id="SignalP"/>
    </source>
</evidence>
<feature type="transmembrane region" description="Helical" evidence="5">
    <location>
        <begin position="76"/>
        <end position="96"/>
    </location>
</feature>
<feature type="transmembrane region" description="Helical" evidence="5">
    <location>
        <begin position="212"/>
        <end position="234"/>
    </location>
</feature>
<feature type="chain" id="PRO_5042200706" description="G-protein coupled receptors family 1 profile domain-containing protein" evidence="6">
    <location>
        <begin position="19"/>
        <end position="374"/>
    </location>
</feature>
<organism evidence="8 9">
    <name type="scientific">Wuchereria bancrofti</name>
    <dbReference type="NCBI Taxonomy" id="6293"/>
    <lineage>
        <taxon>Eukaryota</taxon>
        <taxon>Metazoa</taxon>
        <taxon>Ecdysozoa</taxon>
        <taxon>Nematoda</taxon>
        <taxon>Chromadorea</taxon>
        <taxon>Rhabditida</taxon>
        <taxon>Spirurina</taxon>
        <taxon>Spiruromorpha</taxon>
        <taxon>Filarioidea</taxon>
        <taxon>Onchocercidae</taxon>
        <taxon>Wuchereria</taxon>
    </lineage>
</organism>
<keyword evidence="6" id="KW-0732">Signal</keyword>
<evidence type="ECO:0000256" key="3">
    <source>
        <dbReference type="ARBA" id="ARBA00022989"/>
    </source>
</evidence>
<evidence type="ECO:0000256" key="2">
    <source>
        <dbReference type="ARBA" id="ARBA00022692"/>
    </source>
</evidence>
<dbReference type="PANTHER" id="PTHR22718">
    <property type="entry name" value="SERPENTINE RECEPTOR, CLASS X"/>
    <property type="match status" value="1"/>
</dbReference>
<feature type="signal peptide" evidence="6">
    <location>
        <begin position="1"/>
        <end position="18"/>
    </location>
</feature>
<feature type="transmembrane region" description="Helical" evidence="5">
    <location>
        <begin position="116"/>
        <end position="149"/>
    </location>
</feature>
<evidence type="ECO:0000259" key="7">
    <source>
        <dbReference type="PROSITE" id="PS50262"/>
    </source>
</evidence>
<dbReference type="WBParaSite" id="mrna-Wban_07572">
    <property type="protein sequence ID" value="mrna-Wban_07572"/>
    <property type="gene ID" value="Wban_07572"/>
</dbReference>
<reference evidence="8" key="1">
    <citation type="submission" date="2015-03" db="EMBL/GenBank/DDBJ databases">
        <title>Wuchereria bancrofti Genome Sequencing Papua New Guinea Strain.</title>
        <authorList>
            <person name="Small S.T."/>
            <person name="Serre D."/>
            <person name="Zimmerman P.A."/>
        </authorList>
    </citation>
    <scope>NUCLEOTIDE SEQUENCE [LARGE SCALE GENOMIC DNA]</scope>
    <source>
        <strain evidence="8">pt0022</strain>
    </source>
</reference>